<dbReference type="SUPFAM" id="SSF55729">
    <property type="entry name" value="Acyl-CoA N-acyltransferases (Nat)"/>
    <property type="match status" value="1"/>
</dbReference>
<reference evidence="5" key="1">
    <citation type="submission" date="2016-10" db="EMBL/GenBank/DDBJ databases">
        <title>The complete genome sequence of the rumen bacterium Butyrivibrio hungatei MB2003.</title>
        <authorList>
            <person name="Palevich N."/>
            <person name="Kelly W.J."/>
            <person name="Leahy S.C."/>
            <person name="Altermann E."/>
            <person name="Rakonjac J."/>
            <person name="Attwood G.T."/>
        </authorList>
    </citation>
    <scope>NUCLEOTIDE SEQUENCE [LARGE SCALE GENOMIC DNA]</scope>
    <source>
        <strain evidence="5">MB2003</strain>
    </source>
</reference>
<dbReference type="Proteomes" id="UP000179284">
    <property type="component" value="Chromosome I"/>
</dbReference>
<sequence length="189" mass="22027">MNPNFYDLYECRHLCKNDIDKLHEFTVRKDGGNLANYLDSQAIYDEEEHNARVYLVIDKETQEIAGYFALKAGFVAVHAKRNLFSKEFDSVPGVELANFAVNSSYIQNHENRKGLGAAMFEYCILPIARQAQEIIGIKFIYIFALPYQALIKRYETYGFARLNKLQERNTHLLIRPRYDEGCTFMYQTL</sequence>
<accession>A0A1D9P0R1</accession>
<dbReference type="PANTHER" id="PTHR36449">
    <property type="entry name" value="ACETYLTRANSFERASE-RELATED"/>
    <property type="match status" value="1"/>
</dbReference>
<dbReference type="RefSeq" id="WP_083385765.1">
    <property type="nucleotide sequence ID" value="NZ_CP017831.1"/>
</dbReference>
<dbReference type="PANTHER" id="PTHR36449:SF1">
    <property type="entry name" value="ACETYLTRANSFERASE"/>
    <property type="match status" value="1"/>
</dbReference>
<proteinExistence type="predicted"/>
<evidence type="ECO:0000256" key="3">
    <source>
        <dbReference type="ARBA" id="ARBA00023315"/>
    </source>
</evidence>
<dbReference type="KEGG" id="bhu:bhn_I1037"/>
<dbReference type="GO" id="GO:0016746">
    <property type="term" value="F:acyltransferase activity"/>
    <property type="evidence" value="ECO:0007669"/>
    <property type="project" value="UniProtKB-KW"/>
</dbReference>
<dbReference type="Gene3D" id="3.40.630.30">
    <property type="match status" value="1"/>
</dbReference>
<evidence type="ECO:0000256" key="2">
    <source>
        <dbReference type="ARBA" id="ARBA00022679"/>
    </source>
</evidence>
<evidence type="ECO:0008006" key="6">
    <source>
        <dbReference type="Google" id="ProtNLM"/>
    </source>
</evidence>
<keyword evidence="5" id="KW-1185">Reference proteome</keyword>
<keyword evidence="3" id="KW-0012">Acyltransferase</keyword>
<evidence type="ECO:0000256" key="1">
    <source>
        <dbReference type="ARBA" id="ARBA00022649"/>
    </source>
</evidence>
<evidence type="ECO:0000313" key="5">
    <source>
        <dbReference type="Proteomes" id="UP000179284"/>
    </source>
</evidence>
<keyword evidence="2" id="KW-0808">Transferase</keyword>
<organism evidence="4 5">
    <name type="scientific">Butyrivibrio hungatei</name>
    <dbReference type="NCBI Taxonomy" id="185008"/>
    <lineage>
        <taxon>Bacteria</taxon>
        <taxon>Bacillati</taxon>
        <taxon>Bacillota</taxon>
        <taxon>Clostridia</taxon>
        <taxon>Lachnospirales</taxon>
        <taxon>Lachnospiraceae</taxon>
        <taxon>Butyrivibrio</taxon>
    </lineage>
</organism>
<name>A0A1D9P0R1_9FIRM</name>
<dbReference type="EMBL" id="CP017831">
    <property type="protein sequence ID" value="AOZ96071.1"/>
    <property type="molecule type" value="Genomic_DNA"/>
</dbReference>
<gene>
    <name evidence="4" type="ORF">bhn_I1037</name>
</gene>
<keyword evidence="1" id="KW-1277">Toxin-antitoxin system</keyword>
<protein>
    <recommendedName>
        <fullName evidence="6">N-acetyltransferase domain-containing protein</fullName>
    </recommendedName>
</protein>
<dbReference type="InterPro" id="IPR016181">
    <property type="entry name" value="Acyl_CoA_acyltransferase"/>
</dbReference>
<dbReference type="OrthoDB" id="2004431at2"/>
<dbReference type="AlphaFoldDB" id="A0A1D9P0R1"/>
<evidence type="ECO:0000313" key="4">
    <source>
        <dbReference type="EMBL" id="AOZ96071.1"/>
    </source>
</evidence>